<dbReference type="CDD" id="cd03257">
    <property type="entry name" value="ABC_NikE_OppD_transporters"/>
    <property type="match status" value="1"/>
</dbReference>
<dbReference type="InterPro" id="IPR017871">
    <property type="entry name" value="ABC_transporter-like_CS"/>
</dbReference>
<name>A0ABS4JU29_9FIRM</name>
<dbReference type="InterPro" id="IPR003439">
    <property type="entry name" value="ABC_transporter-like_ATP-bd"/>
</dbReference>
<dbReference type="InterPro" id="IPR013563">
    <property type="entry name" value="Oligopep_ABC_C"/>
</dbReference>
<dbReference type="EMBL" id="JAGGLG010000021">
    <property type="protein sequence ID" value="MBP2019044.1"/>
    <property type="molecule type" value="Genomic_DNA"/>
</dbReference>
<comment type="similarity">
    <text evidence="1">Belongs to the ABC transporter superfamily.</text>
</comment>
<keyword evidence="2" id="KW-0813">Transport</keyword>
<reference evidence="6 7" key="1">
    <citation type="submission" date="2021-03" db="EMBL/GenBank/DDBJ databases">
        <title>Genomic Encyclopedia of Type Strains, Phase IV (KMG-IV): sequencing the most valuable type-strain genomes for metagenomic binning, comparative biology and taxonomic classification.</title>
        <authorList>
            <person name="Goeker M."/>
        </authorList>
    </citation>
    <scope>NUCLEOTIDE SEQUENCE [LARGE SCALE GENOMIC DNA]</scope>
    <source>
        <strain evidence="6 7">DSM 27138</strain>
    </source>
</reference>
<dbReference type="PROSITE" id="PS50893">
    <property type="entry name" value="ABC_TRANSPORTER_2"/>
    <property type="match status" value="1"/>
</dbReference>
<dbReference type="SMART" id="SM00382">
    <property type="entry name" value="AAA"/>
    <property type="match status" value="1"/>
</dbReference>
<keyword evidence="7" id="KW-1185">Reference proteome</keyword>
<dbReference type="Gene3D" id="3.40.50.300">
    <property type="entry name" value="P-loop containing nucleotide triphosphate hydrolases"/>
    <property type="match status" value="1"/>
</dbReference>
<proteinExistence type="inferred from homology"/>
<dbReference type="GO" id="GO:0005524">
    <property type="term" value="F:ATP binding"/>
    <property type="evidence" value="ECO:0007669"/>
    <property type="project" value="UniProtKB-KW"/>
</dbReference>
<dbReference type="PANTHER" id="PTHR43776">
    <property type="entry name" value="TRANSPORT ATP-BINDING PROTEIN"/>
    <property type="match status" value="1"/>
</dbReference>
<dbReference type="InterPro" id="IPR027417">
    <property type="entry name" value="P-loop_NTPase"/>
</dbReference>
<dbReference type="NCBIfam" id="TIGR01727">
    <property type="entry name" value="oligo_HPY"/>
    <property type="match status" value="1"/>
</dbReference>
<dbReference type="SUPFAM" id="SSF52540">
    <property type="entry name" value="P-loop containing nucleoside triphosphate hydrolases"/>
    <property type="match status" value="1"/>
</dbReference>
<organism evidence="6 7">
    <name type="scientific">Symbiobacterium terraclitae</name>
    <dbReference type="NCBI Taxonomy" id="557451"/>
    <lineage>
        <taxon>Bacteria</taxon>
        <taxon>Bacillati</taxon>
        <taxon>Bacillota</taxon>
        <taxon>Clostridia</taxon>
        <taxon>Eubacteriales</taxon>
        <taxon>Symbiobacteriaceae</taxon>
        <taxon>Symbiobacterium</taxon>
    </lineage>
</organism>
<evidence type="ECO:0000259" key="5">
    <source>
        <dbReference type="PROSITE" id="PS50893"/>
    </source>
</evidence>
<dbReference type="Pfam" id="PF00005">
    <property type="entry name" value="ABC_tran"/>
    <property type="match status" value="1"/>
</dbReference>
<evidence type="ECO:0000256" key="2">
    <source>
        <dbReference type="ARBA" id="ARBA00022448"/>
    </source>
</evidence>
<dbReference type="Pfam" id="PF08352">
    <property type="entry name" value="oligo_HPY"/>
    <property type="match status" value="1"/>
</dbReference>
<keyword evidence="4 6" id="KW-0067">ATP-binding</keyword>
<comment type="caution">
    <text evidence="6">The sequence shown here is derived from an EMBL/GenBank/DDBJ whole genome shotgun (WGS) entry which is preliminary data.</text>
</comment>
<evidence type="ECO:0000256" key="4">
    <source>
        <dbReference type="ARBA" id="ARBA00022840"/>
    </source>
</evidence>
<accession>A0ABS4JU29</accession>
<dbReference type="Proteomes" id="UP001519289">
    <property type="component" value="Unassembled WGS sequence"/>
</dbReference>
<dbReference type="InterPro" id="IPR050319">
    <property type="entry name" value="ABC_transp_ATP-bind"/>
</dbReference>
<dbReference type="InterPro" id="IPR003593">
    <property type="entry name" value="AAA+_ATPase"/>
</dbReference>
<feature type="domain" description="ABC transporter" evidence="5">
    <location>
        <begin position="11"/>
        <end position="260"/>
    </location>
</feature>
<evidence type="ECO:0000313" key="7">
    <source>
        <dbReference type="Proteomes" id="UP001519289"/>
    </source>
</evidence>
<dbReference type="PANTHER" id="PTHR43776:SF7">
    <property type="entry name" value="D,D-DIPEPTIDE TRANSPORT ATP-BINDING PROTEIN DDPF-RELATED"/>
    <property type="match status" value="1"/>
</dbReference>
<dbReference type="PROSITE" id="PS00211">
    <property type="entry name" value="ABC_TRANSPORTER_1"/>
    <property type="match status" value="1"/>
</dbReference>
<evidence type="ECO:0000256" key="3">
    <source>
        <dbReference type="ARBA" id="ARBA00022741"/>
    </source>
</evidence>
<keyword evidence="3" id="KW-0547">Nucleotide-binding</keyword>
<protein>
    <submittedName>
        <fullName evidence="6">Oligopeptide transport system ATP-binding protein</fullName>
    </submittedName>
</protein>
<gene>
    <name evidence="6" type="ORF">J2Z79_002460</name>
</gene>
<evidence type="ECO:0000256" key="1">
    <source>
        <dbReference type="ARBA" id="ARBA00005417"/>
    </source>
</evidence>
<sequence>MTQQAIPLVEVRGLKMHFPITAGFPIPRQIGAVQAVDNVSFTIQPGETLGLVGESGCGKTTVGRTLLRLYQPTAGEVFFEGKEISRLPEPQFHPYRRKMQMIFQDPYASLDPRMTAADIIGEAIDIHNLATGRERMDRIYHLLDLVGLLPEHANRFPHEFSGGQRQRIGIARALAVEPQFIVCDEPISALDVSIQAQVVNLLEDLQEQLGLAYLFIAHDLSMVKHISRRIAVMYLGRIVELAESDTLYERPMHPYTLALLSAAPIPDPKVETTRQRILLEGDPPSPVNPPPGCRFQKRCSYVQERCRTEDPQLVEVEKGHQVACHFPVGS</sequence>
<evidence type="ECO:0000313" key="6">
    <source>
        <dbReference type="EMBL" id="MBP2019044.1"/>
    </source>
</evidence>